<evidence type="ECO:0000256" key="2">
    <source>
        <dbReference type="ARBA" id="ARBA00009289"/>
    </source>
</evidence>
<protein>
    <recommendedName>
        <fullName evidence="9">Signal peptidase subunit 3</fullName>
    </recommendedName>
</protein>
<feature type="transmembrane region" description="Helical" evidence="10">
    <location>
        <begin position="15"/>
        <end position="34"/>
    </location>
</feature>
<dbReference type="PIRSF" id="PIRSF016089">
    <property type="entry name" value="SPC22"/>
    <property type="match status" value="1"/>
</dbReference>
<gene>
    <name evidence="11" type="primary">SPC3_1</name>
    <name evidence="11" type="ORF">GRS66_003398</name>
</gene>
<evidence type="ECO:0000256" key="9">
    <source>
        <dbReference type="PIRNR" id="PIRNR016089"/>
    </source>
</evidence>
<dbReference type="InterPro" id="IPR007653">
    <property type="entry name" value="SPC3"/>
</dbReference>
<comment type="subcellular location">
    <subcellularLocation>
        <location evidence="1">Endoplasmic reticulum membrane</location>
        <topology evidence="1">Single-pass type II membrane protein</topology>
    </subcellularLocation>
</comment>
<accession>A0A6C1DWQ7</accession>
<dbReference type="SMR" id="A0A6C1DWQ7"/>
<evidence type="ECO:0000256" key="7">
    <source>
        <dbReference type="ARBA" id="ARBA00023136"/>
    </source>
</evidence>
<reference evidence="11 12" key="1">
    <citation type="journal article" date="2019" name="BMC Genomics">
        <title>Chromosome level assembly and comparative genome analysis confirm lager-brewing yeasts originated from a single hybridization.</title>
        <authorList>
            <person name="Salazar A.N."/>
            <person name="Gorter de Vries A.R."/>
            <person name="van den Broek M."/>
            <person name="Brouwers N."/>
            <person name="de la Torre Cortes P."/>
            <person name="Kuijpers N.G.A."/>
            <person name="Daran J.G."/>
            <person name="Abeel T."/>
        </authorList>
    </citation>
    <scope>NUCLEOTIDE SEQUENCE [LARGE SCALE GENOMIC DNA]</scope>
    <source>
        <strain evidence="11 12">CBS 1483</strain>
    </source>
</reference>
<organism evidence="11 12">
    <name type="scientific">Saccharomyces pastorianus</name>
    <name type="common">Lager yeast</name>
    <name type="synonym">Saccharomyces cerevisiae x Saccharomyces eubayanus</name>
    <dbReference type="NCBI Taxonomy" id="27292"/>
    <lineage>
        <taxon>Eukaryota</taxon>
        <taxon>Fungi</taxon>
        <taxon>Dikarya</taxon>
        <taxon>Ascomycota</taxon>
        <taxon>Saccharomycotina</taxon>
        <taxon>Saccharomycetes</taxon>
        <taxon>Saccharomycetales</taxon>
        <taxon>Saccharomycetaceae</taxon>
        <taxon>Saccharomyces</taxon>
    </lineage>
</organism>
<dbReference type="GO" id="GO:0045047">
    <property type="term" value="P:protein targeting to ER"/>
    <property type="evidence" value="ECO:0007669"/>
    <property type="project" value="TreeGrafter"/>
</dbReference>
<dbReference type="AlphaFoldDB" id="A0A6C1DWQ7"/>
<keyword evidence="12" id="KW-1185">Reference proteome</keyword>
<evidence type="ECO:0000313" key="12">
    <source>
        <dbReference type="Proteomes" id="UP000501346"/>
    </source>
</evidence>
<evidence type="ECO:0000256" key="4">
    <source>
        <dbReference type="ARBA" id="ARBA00022824"/>
    </source>
</evidence>
<dbReference type="GO" id="GO:0005787">
    <property type="term" value="C:signal peptidase complex"/>
    <property type="evidence" value="ECO:0007669"/>
    <property type="project" value="UniProtKB-UniRule"/>
</dbReference>
<evidence type="ECO:0000313" key="11">
    <source>
        <dbReference type="EMBL" id="QID81040.1"/>
    </source>
</evidence>
<keyword evidence="7 9" id="KW-0472">Membrane</keyword>
<dbReference type="Proteomes" id="UP000501346">
    <property type="component" value="Chromosome ScXII"/>
</dbReference>
<name>A0A6C1DWQ7_SACPS</name>
<comment type="function">
    <text evidence="8">Essential component of the signal peptidase complex (SPC) which catalyzes the cleavage of N-terminal signal sequences from nascent proteins as they are translocated into the lumen of the endoplasmic reticulum. Essential for the SPC catalytic activity, possibly by stabilizing and positioning the active center of the complex close to the lumenal surface. Essential for viability.</text>
</comment>
<dbReference type="EMBL" id="CP048993">
    <property type="protein sequence ID" value="QID81040.1"/>
    <property type="molecule type" value="Genomic_DNA"/>
</dbReference>
<keyword evidence="4 9" id="KW-0256">Endoplasmic reticulum</keyword>
<dbReference type="PANTHER" id="PTHR12804">
    <property type="entry name" value="MICROSOMAL SIGNAL PEPTIDASE 23 KD SUBUNIT SPC22/23"/>
    <property type="match status" value="1"/>
</dbReference>
<dbReference type="Pfam" id="PF04573">
    <property type="entry name" value="SPC22"/>
    <property type="match status" value="1"/>
</dbReference>
<evidence type="ECO:0000256" key="10">
    <source>
        <dbReference type="SAM" id="Phobius"/>
    </source>
</evidence>
<dbReference type="PANTHER" id="PTHR12804:SF0">
    <property type="entry name" value="SIGNAL PEPTIDASE COMPLEX SUBUNIT 3"/>
    <property type="match status" value="1"/>
</dbReference>
<evidence type="ECO:0000256" key="6">
    <source>
        <dbReference type="ARBA" id="ARBA00022989"/>
    </source>
</evidence>
<keyword evidence="6 10" id="KW-1133">Transmembrane helix</keyword>
<evidence type="ECO:0000256" key="1">
    <source>
        <dbReference type="ARBA" id="ARBA00004648"/>
    </source>
</evidence>
<dbReference type="GO" id="GO:0006465">
    <property type="term" value="P:signal peptide processing"/>
    <property type="evidence" value="ECO:0007669"/>
    <property type="project" value="UniProtKB-UniRule"/>
</dbReference>
<comment type="similarity">
    <text evidence="2 9">Belongs to the SPCS3 family.</text>
</comment>
<keyword evidence="5" id="KW-0735">Signal-anchor</keyword>
<evidence type="ECO:0000256" key="5">
    <source>
        <dbReference type="ARBA" id="ARBA00022968"/>
    </source>
</evidence>
<evidence type="ECO:0000256" key="3">
    <source>
        <dbReference type="ARBA" id="ARBA00022692"/>
    </source>
</evidence>
<evidence type="ECO:0000256" key="8">
    <source>
        <dbReference type="ARBA" id="ARBA00045670"/>
    </source>
</evidence>
<dbReference type="OrthoDB" id="10261524at2759"/>
<proteinExistence type="inferred from homology"/>
<keyword evidence="3 10" id="KW-0812">Transmembrane</keyword>
<sequence length="184" mass="21349">MFSFVQRFQNVSNQAFSMGIVMVVFIMASSYYQLINNNAFSVPSNIDNVKTLINVRTSRYFGSQRGKAKENMKIKFDLNTDLTPLFNWNTKQVFVYLTAEYNSTEKITSEVTFWDKIIKSKDDAVIDVNDLRSKYSIWDIEDGKFEGKDLVFKLHWNVQPWVGLLTYGETVGNYTLTVENKNKV</sequence>